<protein>
    <recommendedName>
        <fullName evidence="3">Transposase DDE domain-containing protein</fullName>
    </recommendedName>
</protein>
<gene>
    <name evidence="1" type="ORF">HMPREF9448_02006</name>
</gene>
<name>K0XHI7_9BACT</name>
<evidence type="ECO:0008006" key="3">
    <source>
        <dbReference type="Google" id="ProtNLM"/>
    </source>
</evidence>
<comment type="caution">
    <text evidence="1">The sequence shown here is derived from an EMBL/GenBank/DDBJ whole genome shotgun (WGS) entry which is preliminary data.</text>
</comment>
<dbReference type="Proteomes" id="UP000006044">
    <property type="component" value="Unassembled WGS sequence"/>
</dbReference>
<evidence type="ECO:0000313" key="2">
    <source>
        <dbReference type="Proteomes" id="UP000006044"/>
    </source>
</evidence>
<dbReference type="HOGENOM" id="CLU_2931933_0_0_10"/>
<evidence type="ECO:0000313" key="1">
    <source>
        <dbReference type="EMBL" id="EJZ63350.1"/>
    </source>
</evidence>
<keyword evidence="2" id="KW-1185">Reference proteome</keyword>
<reference evidence="1 2" key="1">
    <citation type="submission" date="2012-08" db="EMBL/GenBank/DDBJ databases">
        <title>The Genome Sequence of Barnesiella intestinihominis YIT 11860.</title>
        <authorList>
            <consortium name="The Broad Institute Genome Sequencing Platform"/>
            <person name="Earl A."/>
            <person name="Ward D."/>
            <person name="Feldgarden M."/>
            <person name="Gevers D."/>
            <person name="Morotomi M."/>
            <person name="Walker B."/>
            <person name="Young S.K."/>
            <person name="Zeng Q."/>
            <person name="Gargeya S."/>
            <person name="Fitzgerald M."/>
            <person name="Haas B."/>
            <person name="Abouelleil A."/>
            <person name="Alvarado L."/>
            <person name="Arachchi H.M."/>
            <person name="Berlin A.M."/>
            <person name="Chapman S.B."/>
            <person name="Goldberg J."/>
            <person name="Griggs A."/>
            <person name="Gujja S."/>
            <person name="Hansen M."/>
            <person name="Howarth C."/>
            <person name="Imamovic A."/>
            <person name="Larimer J."/>
            <person name="McCowen C."/>
            <person name="Montmayeur A."/>
            <person name="Murphy C."/>
            <person name="Neiman D."/>
            <person name="Pearson M."/>
            <person name="Priest M."/>
            <person name="Roberts A."/>
            <person name="Saif S."/>
            <person name="Shea T."/>
            <person name="Sisk P."/>
            <person name="Sykes S."/>
            <person name="Wortman J."/>
            <person name="Nusbaum C."/>
            <person name="Birren B."/>
        </authorList>
    </citation>
    <scope>NUCLEOTIDE SEQUENCE [LARGE SCALE GENOMIC DNA]</scope>
    <source>
        <strain evidence="1 2">YIT 11860</strain>
    </source>
</reference>
<dbReference type="RefSeq" id="WP_008862408.1">
    <property type="nucleotide sequence ID" value="NZ_JH815205.1"/>
</dbReference>
<dbReference type="AlphaFoldDB" id="K0XHI7"/>
<organism evidence="1 2">
    <name type="scientific">Barnesiella intestinihominis YIT 11860</name>
    <dbReference type="NCBI Taxonomy" id="742726"/>
    <lineage>
        <taxon>Bacteria</taxon>
        <taxon>Pseudomonadati</taxon>
        <taxon>Bacteroidota</taxon>
        <taxon>Bacteroidia</taxon>
        <taxon>Bacteroidales</taxon>
        <taxon>Barnesiellaceae</taxon>
        <taxon>Barnesiella</taxon>
    </lineage>
</organism>
<dbReference type="GeneID" id="77850124"/>
<sequence>MVKRVKYGHVRVEDTRTVIRLHIGNVYRDLSVSYARILAGIIKNAADRLEQKRNRNTKNL</sequence>
<accession>K0XHI7</accession>
<dbReference type="OrthoDB" id="9977164at2"/>
<dbReference type="EMBL" id="ADLE01000014">
    <property type="protein sequence ID" value="EJZ63350.1"/>
    <property type="molecule type" value="Genomic_DNA"/>
</dbReference>
<proteinExistence type="predicted"/>
<dbReference type="STRING" id="742726.HMPREF9448_02006"/>